<feature type="domain" description="PNPLA" evidence="10">
    <location>
        <begin position="1046"/>
        <end position="1250"/>
    </location>
</feature>
<dbReference type="Pfam" id="PF01734">
    <property type="entry name" value="Patatin"/>
    <property type="match status" value="1"/>
</dbReference>
<comment type="similarity">
    <text evidence="1">Belongs to the patatin family.</text>
</comment>
<organism evidence="11 12">
    <name type="scientific">Cetraspora pellucida</name>
    <dbReference type="NCBI Taxonomy" id="1433469"/>
    <lineage>
        <taxon>Eukaryota</taxon>
        <taxon>Fungi</taxon>
        <taxon>Fungi incertae sedis</taxon>
        <taxon>Mucoromycota</taxon>
        <taxon>Glomeromycotina</taxon>
        <taxon>Glomeromycetes</taxon>
        <taxon>Diversisporales</taxon>
        <taxon>Gigasporaceae</taxon>
        <taxon>Cetraspora</taxon>
    </lineage>
</organism>
<feature type="active site" description="Proton acceptor" evidence="6">
    <location>
        <position position="1237"/>
    </location>
</feature>
<sequence length="1388" mass="159733">MVTQIDTYFLDIDTLIKSQFEDNVQNNSQVEQKFKEAIILINEIDDENQHKSYKYKYHKTYHSYLTVIGDVEGANRHEKLAKNCEKYLNTHAEERQPILYTDDVVSNTVNQDCYLERKISEELKQIRPILKDELIEIEVVDTLIKEISRVFEKLSNVAKTFEGYQEAIDCEIYMNRLVDSLIHERLIVLKASSNSENGLADKSSKVKNISTELIEHLRCLEAFAHDAAYSKRTEIVSFLSDSSNKIGILFRNVINTEEEINKRARVLCSWFHPDKTKNSKSPYVLRDKHKSQADELFKLVLGFKEHLLNKLKKTLEIEDYEKYGHELWKTAIDYNHAFRGRWNKLKMLKEDNIKELSQESLELNSKIMGELAYHQYRAACKIADKAKLLKIQVKLRGYMALCLYFTNQSLEAPLYALAAILLQVKNSSNFTQQELDDAKNILDKVNSRKEERENSEEGVSSNSTTDIKLENDLNNAMALIRTYDKEISLSNKAFIQNSINKNLINTATKLLVKAERRLVCLEASLNEISNTKQHAKEYKAKGVVVTASGGVVGSAAFLNAGLNFALCGPIGLFAGATCLVVGLCYGYYLFKKGEEMFKEPKIRENLNKIINEALSAYDKEKYQKFIDILSEEYDENKRLLNFHDKVGIVGIDIINTLKTHGFRSDGIAYLLVVLGEVLGSGKINIEGVTHAVLKADAKKLFRMALDEELVKEAEELDKCTSQLRQTNLGSLERYLKSTCGKIKDFVLSEERTRLALEYLQDSQEMPFFSRLEEVRNIAKINIAILNIIEYDDDAYKEAKQTVEEVRKSVKENYQFIIKSKLRLEVLEDFLWVINGEDLSDSNGDLSEPSNTSLLITFNTTMKTDPKLDDKYINYLNNQRSFNQNKYYEAIYFEYLAKKEAKINKLNSLRYWQSAQENYEIARGIDSSNLLYSLGYARCLLKLSKYTQVIKLSDTCPALNSSSEYWHFRSVAYFKQKKYEDAISCNSEALKLDPGNNSAGKHRELIKKLNVNNVVRNRINRYKKELIYETDYLKNSYCDERPVYNILSIDGGGIRGALPALWLSELEYRTRRPIAHLFNMIAGTSTGGIIAAGLSAPQFKPIFMTDERIEYQHSNLIPIFSASDLLNIYRNGSKNLFTKSTSWFKVPIWSKVQNKYTDEGRSTIFKQYFEEVRICHSLTELVIPAANENYTHLFNRYDARKNSRNAMINNTFVDMLMATTAAPTFFPPYKIGNKNFIDGGIHLNNPASTAYSEAIRYNVPDERISVLSLGTGCYLPDPSNPDQYNLLFWAQNLPQFMISAQESNTDREMYTKLKNRYQRWQVFLEEPIELDDHEGINNLLELGYQHIEELDCSDENPINKLMQAFEDVWLRPIDVLSHQKSHNVVGHNI</sequence>
<feature type="transmembrane region" description="Helical" evidence="9">
    <location>
        <begin position="542"/>
        <end position="564"/>
    </location>
</feature>
<dbReference type="GO" id="GO:0004620">
    <property type="term" value="F:phospholipase activity"/>
    <property type="evidence" value="ECO:0007669"/>
    <property type="project" value="TreeGrafter"/>
</dbReference>
<dbReference type="GO" id="GO:0047372">
    <property type="term" value="F:monoacylglycerol lipase activity"/>
    <property type="evidence" value="ECO:0007669"/>
    <property type="project" value="TreeGrafter"/>
</dbReference>
<dbReference type="EMBL" id="CAJVQA010001603">
    <property type="protein sequence ID" value="CAG8519990.1"/>
    <property type="molecule type" value="Genomic_DNA"/>
</dbReference>
<keyword evidence="9" id="KW-0472">Membrane</keyword>
<evidence type="ECO:0000313" key="11">
    <source>
        <dbReference type="EMBL" id="CAG8519990.1"/>
    </source>
</evidence>
<evidence type="ECO:0000256" key="7">
    <source>
        <dbReference type="SAM" id="Coils"/>
    </source>
</evidence>
<name>A0A9N9FA01_9GLOM</name>
<dbReference type="SUPFAM" id="SSF48452">
    <property type="entry name" value="TPR-like"/>
    <property type="match status" value="1"/>
</dbReference>
<evidence type="ECO:0000256" key="2">
    <source>
        <dbReference type="ARBA" id="ARBA00022737"/>
    </source>
</evidence>
<keyword evidence="2" id="KW-0677">Repeat</keyword>
<dbReference type="Pfam" id="PF07719">
    <property type="entry name" value="TPR_2"/>
    <property type="match status" value="1"/>
</dbReference>
<feature type="short sequence motif" description="GXSXG" evidence="6">
    <location>
        <begin position="1082"/>
        <end position="1086"/>
    </location>
</feature>
<keyword evidence="9" id="KW-1133">Transmembrane helix</keyword>
<dbReference type="Gene3D" id="3.40.1090.10">
    <property type="entry name" value="Cytosolic phospholipase A2 catalytic domain"/>
    <property type="match status" value="1"/>
</dbReference>
<dbReference type="PANTHER" id="PTHR32176:SF92">
    <property type="entry name" value="XYLOSE ISOMERASE"/>
    <property type="match status" value="1"/>
</dbReference>
<keyword evidence="12" id="KW-1185">Reference proteome</keyword>
<dbReference type="SMART" id="SM00028">
    <property type="entry name" value="TPR"/>
    <property type="match status" value="1"/>
</dbReference>
<evidence type="ECO:0000256" key="4">
    <source>
        <dbReference type="ARBA" id="ARBA00023098"/>
    </source>
</evidence>
<keyword evidence="4 6" id="KW-0443">Lipid metabolism</keyword>
<dbReference type="InterPro" id="IPR013105">
    <property type="entry name" value="TPR_2"/>
</dbReference>
<comment type="caution">
    <text evidence="11">The sequence shown here is derived from an EMBL/GenBank/DDBJ whole genome shotgun (WGS) entry which is preliminary data.</text>
</comment>
<dbReference type="CDD" id="cd07199">
    <property type="entry name" value="Pat17_PNPLA8_PNPLA9_like"/>
    <property type="match status" value="1"/>
</dbReference>
<evidence type="ECO:0000313" key="12">
    <source>
        <dbReference type="Proteomes" id="UP000789759"/>
    </source>
</evidence>
<gene>
    <name evidence="11" type="ORF">CPELLU_LOCUS3338</name>
</gene>
<keyword evidence="9" id="KW-0812">Transmembrane</keyword>
<evidence type="ECO:0000256" key="6">
    <source>
        <dbReference type="PROSITE-ProRule" id="PRU01161"/>
    </source>
</evidence>
<evidence type="ECO:0000259" key="10">
    <source>
        <dbReference type="PROSITE" id="PS51635"/>
    </source>
</evidence>
<feature type="coiled-coil region" evidence="7">
    <location>
        <begin position="504"/>
        <end position="541"/>
    </location>
</feature>
<keyword evidence="6" id="KW-0378">Hydrolase</keyword>
<feature type="short sequence motif" description="DGA/G" evidence="6">
    <location>
        <begin position="1237"/>
        <end position="1239"/>
    </location>
</feature>
<reference evidence="11" key="1">
    <citation type="submission" date="2021-06" db="EMBL/GenBank/DDBJ databases">
        <authorList>
            <person name="Kallberg Y."/>
            <person name="Tangrot J."/>
            <person name="Rosling A."/>
        </authorList>
    </citation>
    <scope>NUCLEOTIDE SEQUENCE</scope>
    <source>
        <strain evidence="11">FL966</strain>
    </source>
</reference>
<dbReference type="PANTHER" id="PTHR32176">
    <property type="entry name" value="XYLOSE ISOMERASE"/>
    <property type="match status" value="1"/>
</dbReference>
<keyword evidence="6" id="KW-0442">Lipid degradation</keyword>
<evidence type="ECO:0000256" key="3">
    <source>
        <dbReference type="ARBA" id="ARBA00022803"/>
    </source>
</evidence>
<feature type="region of interest" description="Disordered" evidence="8">
    <location>
        <begin position="446"/>
        <end position="465"/>
    </location>
</feature>
<protein>
    <submittedName>
        <fullName evidence="11">22075_t:CDS:1</fullName>
    </submittedName>
</protein>
<evidence type="ECO:0000256" key="1">
    <source>
        <dbReference type="ARBA" id="ARBA00010240"/>
    </source>
</evidence>
<dbReference type="OrthoDB" id="1658288at2759"/>
<keyword evidence="3 5" id="KW-0802">TPR repeat</keyword>
<dbReference type="InterPro" id="IPR016035">
    <property type="entry name" value="Acyl_Trfase/lysoPLipase"/>
</dbReference>
<dbReference type="InterPro" id="IPR002641">
    <property type="entry name" value="PNPLA_dom"/>
</dbReference>
<dbReference type="GO" id="GO:0046486">
    <property type="term" value="P:glycerolipid metabolic process"/>
    <property type="evidence" value="ECO:0007669"/>
    <property type="project" value="UniProtKB-ARBA"/>
</dbReference>
<feature type="active site" description="Nucleophile" evidence="6">
    <location>
        <position position="1084"/>
    </location>
</feature>
<feature type="short sequence motif" description="GXGXXG" evidence="6">
    <location>
        <begin position="1050"/>
        <end position="1055"/>
    </location>
</feature>
<evidence type="ECO:0000256" key="5">
    <source>
        <dbReference type="PROSITE-ProRule" id="PRU00339"/>
    </source>
</evidence>
<keyword evidence="7" id="KW-0175">Coiled coil</keyword>
<evidence type="ECO:0000256" key="9">
    <source>
        <dbReference type="SAM" id="Phobius"/>
    </source>
</evidence>
<dbReference type="InterPro" id="IPR011990">
    <property type="entry name" value="TPR-like_helical_dom_sf"/>
</dbReference>
<dbReference type="Gene3D" id="1.25.40.10">
    <property type="entry name" value="Tetratricopeptide repeat domain"/>
    <property type="match status" value="1"/>
</dbReference>
<dbReference type="PROSITE" id="PS50005">
    <property type="entry name" value="TPR"/>
    <property type="match status" value="1"/>
</dbReference>
<evidence type="ECO:0000256" key="8">
    <source>
        <dbReference type="SAM" id="MobiDB-lite"/>
    </source>
</evidence>
<dbReference type="InterPro" id="IPR019734">
    <property type="entry name" value="TPR_rpt"/>
</dbReference>
<dbReference type="GO" id="GO:0016042">
    <property type="term" value="P:lipid catabolic process"/>
    <property type="evidence" value="ECO:0007669"/>
    <property type="project" value="UniProtKB-UniRule"/>
</dbReference>
<dbReference type="PROSITE" id="PS51635">
    <property type="entry name" value="PNPLA"/>
    <property type="match status" value="1"/>
</dbReference>
<dbReference type="Proteomes" id="UP000789759">
    <property type="component" value="Unassembled WGS sequence"/>
</dbReference>
<feature type="transmembrane region" description="Helical" evidence="9">
    <location>
        <begin position="570"/>
        <end position="590"/>
    </location>
</feature>
<proteinExistence type="inferred from homology"/>
<feature type="repeat" description="TPR" evidence="5">
    <location>
        <begin position="962"/>
        <end position="995"/>
    </location>
</feature>
<dbReference type="SUPFAM" id="SSF52151">
    <property type="entry name" value="FabD/lysophospholipase-like"/>
    <property type="match status" value="1"/>
</dbReference>
<accession>A0A9N9FA01</accession>